<dbReference type="EMBL" id="WKLC01000369">
    <property type="protein sequence ID" value="MSE15496.1"/>
    <property type="molecule type" value="Genomic_DNA"/>
</dbReference>
<dbReference type="Proteomes" id="UP000461948">
    <property type="component" value="Unassembled WGS sequence"/>
</dbReference>
<evidence type="ECO:0000313" key="1">
    <source>
        <dbReference type="EMBL" id="MSE15496.1"/>
    </source>
</evidence>
<gene>
    <name evidence="1" type="ORF">GKC49_10255</name>
</gene>
<accession>A0A7X2SVM2</accession>
<organism evidence="1 2">
    <name type="scientific">Enterobacter agglomerans</name>
    <name type="common">Erwinia herbicola</name>
    <name type="synonym">Pantoea agglomerans</name>
    <dbReference type="NCBI Taxonomy" id="549"/>
    <lineage>
        <taxon>Bacteria</taxon>
        <taxon>Pseudomonadati</taxon>
        <taxon>Pseudomonadota</taxon>
        <taxon>Gammaproteobacteria</taxon>
        <taxon>Enterobacterales</taxon>
        <taxon>Erwiniaceae</taxon>
        <taxon>Pantoea</taxon>
        <taxon>Pantoea agglomerans group</taxon>
    </lineage>
</organism>
<dbReference type="AlphaFoldDB" id="A0A7X2SVM2"/>
<reference evidence="1 2" key="1">
    <citation type="submission" date="2019-11" db="EMBL/GenBank/DDBJ databases">
        <title>Draft Genome Sequence of Plant Growth-Promoting Rhizosphere-Associated Bacteria.</title>
        <authorList>
            <person name="Vasilyev I.Y."/>
            <person name="Radchenko V."/>
            <person name="Ilnitskaya E.V."/>
        </authorList>
    </citation>
    <scope>NUCLEOTIDE SEQUENCE [LARGE SCALE GENOMIC DNA]</scope>
    <source>
        <strain evidence="1 2">VRA_MhP_f</strain>
    </source>
</reference>
<sequence>MAKDTAPEAKIAQLTEMQRYVTQQRGT</sequence>
<name>A0A7X2SVM2_ENTAG</name>
<feature type="non-terminal residue" evidence="1">
    <location>
        <position position="27"/>
    </location>
</feature>
<protein>
    <submittedName>
        <fullName evidence="1">Peptide-methionine (R)-S-oxide reductase</fullName>
    </submittedName>
</protein>
<comment type="caution">
    <text evidence="1">The sequence shown here is derived from an EMBL/GenBank/DDBJ whole genome shotgun (WGS) entry which is preliminary data.</text>
</comment>
<evidence type="ECO:0000313" key="2">
    <source>
        <dbReference type="Proteomes" id="UP000461948"/>
    </source>
</evidence>
<proteinExistence type="predicted"/>